<gene>
    <name evidence="2" type="ORF">Rmf_49070</name>
</gene>
<dbReference type="PANTHER" id="PTHR45947">
    <property type="entry name" value="SULFOQUINOVOSYL TRANSFERASE SQD2"/>
    <property type="match status" value="1"/>
</dbReference>
<accession>A0ABN6PCB0</accession>
<evidence type="ECO:0000313" key="2">
    <source>
        <dbReference type="EMBL" id="BDG74978.1"/>
    </source>
</evidence>
<dbReference type="Proteomes" id="UP000831327">
    <property type="component" value="Chromosome"/>
</dbReference>
<keyword evidence="3" id="KW-1185">Reference proteome</keyword>
<dbReference type="EMBL" id="AP025637">
    <property type="protein sequence ID" value="BDG74978.1"/>
    <property type="molecule type" value="Genomic_DNA"/>
</dbReference>
<dbReference type="PANTHER" id="PTHR45947:SF3">
    <property type="entry name" value="SULFOQUINOVOSYL TRANSFERASE SQD2"/>
    <property type="match status" value="1"/>
</dbReference>
<dbReference type="InterPro" id="IPR050194">
    <property type="entry name" value="Glycosyltransferase_grp1"/>
</dbReference>
<organism evidence="2 3">
    <name type="scientific">Roseomonas fluvialis</name>
    <dbReference type="NCBI Taxonomy" id="1750527"/>
    <lineage>
        <taxon>Bacteria</taxon>
        <taxon>Pseudomonadati</taxon>
        <taxon>Pseudomonadota</taxon>
        <taxon>Alphaproteobacteria</taxon>
        <taxon>Acetobacterales</taxon>
        <taxon>Roseomonadaceae</taxon>
        <taxon>Roseomonas</taxon>
    </lineage>
</organism>
<protein>
    <submittedName>
        <fullName evidence="2">Glycosyltransferase WbuB</fullName>
    </submittedName>
</protein>
<dbReference type="CDD" id="cd03794">
    <property type="entry name" value="GT4_WbuB-like"/>
    <property type="match status" value="1"/>
</dbReference>
<dbReference type="Pfam" id="PF13579">
    <property type="entry name" value="Glyco_trans_4_4"/>
    <property type="match status" value="1"/>
</dbReference>
<evidence type="ECO:0000313" key="3">
    <source>
        <dbReference type="Proteomes" id="UP000831327"/>
    </source>
</evidence>
<reference evidence="2 3" key="1">
    <citation type="journal article" date="2016" name="Microbes Environ.">
        <title>Phylogenetically diverse aerobic anoxygenic phototrophic bacteria isolated from epilithic biofilms in Tama river, Japan.</title>
        <authorList>
            <person name="Hirose S."/>
            <person name="Matsuura K."/>
            <person name="Haruta S."/>
        </authorList>
    </citation>
    <scope>NUCLEOTIDE SEQUENCE [LARGE SCALE GENOMIC DNA]</scope>
    <source>
        <strain evidence="2 3">S08</strain>
    </source>
</reference>
<dbReference type="Pfam" id="PF13692">
    <property type="entry name" value="Glyco_trans_1_4"/>
    <property type="match status" value="1"/>
</dbReference>
<proteinExistence type="predicted"/>
<name>A0ABN6PCB0_9PROT</name>
<dbReference type="RefSeq" id="WP_244457080.1">
    <property type="nucleotide sequence ID" value="NZ_AP025637.1"/>
</dbReference>
<evidence type="ECO:0000259" key="1">
    <source>
        <dbReference type="Pfam" id="PF13579"/>
    </source>
</evidence>
<dbReference type="InterPro" id="IPR028098">
    <property type="entry name" value="Glyco_trans_4-like_N"/>
</dbReference>
<sequence length="418" mass="43564">MRILYLHQHHSGPGGSTGTRSDGLTRALAARGHAVTLACGRYEGAVSGLDGPFRRGRREGRVGAVRVVEFDIPCGNAMGLRARAIAFLRFAARATHLAMRGDFDLVVASSTPLTVAIPALAARALRSTPFVFEIRDPWPELPRALGGVPRPVLAAMDHMADAACRRAAAIVALSDGMAQTARARGAEPARVHVVPNGCDLHLFGPHVASWRPAIAAPWECLAVYAGAHGRANGLDSLLDAAAVLRDRGETRLRILLVGDGGAKPGLVARAQADGLCNVTFLDPMPRARLGALYAGSQVALHLLAGLPEFAEWTAPNKIMDGLAAGLPVVTNQGGRAARIVAEGPSGIAVPAGDAAALADALARLADDPALRVRMGAAARRQAVTTWDRRLLAERFCTVVEDAARPVPSAPGALAGAPR</sequence>
<dbReference type="SUPFAM" id="SSF53756">
    <property type="entry name" value="UDP-Glycosyltransferase/glycogen phosphorylase"/>
    <property type="match status" value="1"/>
</dbReference>
<feature type="domain" description="Glycosyltransferase subfamily 4-like N-terminal" evidence="1">
    <location>
        <begin position="18"/>
        <end position="197"/>
    </location>
</feature>
<dbReference type="Gene3D" id="3.40.50.2000">
    <property type="entry name" value="Glycogen Phosphorylase B"/>
    <property type="match status" value="2"/>
</dbReference>